<evidence type="ECO:0000256" key="2">
    <source>
        <dbReference type="ARBA" id="ARBA00023125"/>
    </source>
</evidence>
<organism evidence="5 6">
    <name type="scientific">SAR86 cluster bacterium</name>
    <dbReference type="NCBI Taxonomy" id="2030880"/>
    <lineage>
        <taxon>Bacteria</taxon>
        <taxon>Pseudomonadati</taxon>
        <taxon>Pseudomonadota</taxon>
        <taxon>Gammaproteobacteria</taxon>
        <taxon>SAR86 cluster</taxon>
    </lineage>
</organism>
<feature type="domain" description="HTH gntR-type" evidence="4">
    <location>
        <begin position="12"/>
        <end position="80"/>
    </location>
</feature>
<dbReference type="InterPro" id="IPR036388">
    <property type="entry name" value="WH-like_DNA-bd_sf"/>
</dbReference>
<accession>A0A2A4XJ53</accession>
<dbReference type="EMBL" id="NVUL01000002">
    <property type="protein sequence ID" value="PCI82117.1"/>
    <property type="molecule type" value="Genomic_DNA"/>
</dbReference>
<evidence type="ECO:0000256" key="3">
    <source>
        <dbReference type="ARBA" id="ARBA00023163"/>
    </source>
</evidence>
<comment type="caution">
    <text evidence="5">The sequence shown here is derived from an EMBL/GenBank/DDBJ whole genome shotgun (WGS) entry which is preliminary data.</text>
</comment>
<dbReference type="Proteomes" id="UP000218767">
    <property type="component" value="Unassembled WGS sequence"/>
</dbReference>
<dbReference type="Pfam" id="PF00392">
    <property type="entry name" value="GntR"/>
    <property type="match status" value="1"/>
</dbReference>
<evidence type="ECO:0000313" key="5">
    <source>
        <dbReference type="EMBL" id="PCI82117.1"/>
    </source>
</evidence>
<keyword evidence="2" id="KW-0238">DNA-binding</keyword>
<dbReference type="Gene3D" id="1.10.10.10">
    <property type="entry name" value="Winged helix-like DNA-binding domain superfamily/Winged helix DNA-binding domain"/>
    <property type="match status" value="1"/>
</dbReference>
<dbReference type="GO" id="GO:0003677">
    <property type="term" value="F:DNA binding"/>
    <property type="evidence" value="ECO:0007669"/>
    <property type="project" value="UniProtKB-KW"/>
</dbReference>
<proteinExistence type="predicted"/>
<evidence type="ECO:0000256" key="1">
    <source>
        <dbReference type="ARBA" id="ARBA00023015"/>
    </source>
</evidence>
<dbReference type="PANTHER" id="PTHR38445:SF9">
    <property type="entry name" value="HTH-TYPE TRANSCRIPTIONAL REPRESSOR YTRA"/>
    <property type="match status" value="1"/>
</dbReference>
<dbReference type="PROSITE" id="PS50949">
    <property type="entry name" value="HTH_GNTR"/>
    <property type="match status" value="1"/>
</dbReference>
<keyword evidence="3" id="KW-0804">Transcription</keyword>
<keyword evidence="1" id="KW-0805">Transcription regulation</keyword>
<dbReference type="SUPFAM" id="SSF46785">
    <property type="entry name" value="Winged helix' DNA-binding domain"/>
    <property type="match status" value="1"/>
</dbReference>
<gene>
    <name evidence="5" type="ORF">COB20_00480</name>
</gene>
<dbReference type="AlphaFoldDB" id="A0A2A4XJ53"/>
<evidence type="ECO:0000313" key="6">
    <source>
        <dbReference type="Proteomes" id="UP000218767"/>
    </source>
</evidence>
<dbReference type="SMART" id="SM00345">
    <property type="entry name" value="HTH_GNTR"/>
    <property type="match status" value="1"/>
</dbReference>
<dbReference type="PANTHER" id="PTHR38445">
    <property type="entry name" value="HTH-TYPE TRANSCRIPTIONAL REPRESSOR YTRA"/>
    <property type="match status" value="1"/>
</dbReference>
<dbReference type="InterPro" id="IPR036390">
    <property type="entry name" value="WH_DNA-bd_sf"/>
</dbReference>
<dbReference type="CDD" id="cd07377">
    <property type="entry name" value="WHTH_GntR"/>
    <property type="match status" value="1"/>
</dbReference>
<dbReference type="GO" id="GO:0003700">
    <property type="term" value="F:DNA-binding transcription factor activity"/>
    <property type="evidence" value="ECO:0007669"/>
    <property type="project" value="InterPro"/>
</dbReference>
<reference evidence="6" key="1">
    <citation type="submission" date="2017-08" db="EMBL/GenBank/DDBJ databases">
        <title>A dynamic microbial community with high functional redundancy inhabits the cold, oxic subseafloor aquifer.</title>
        <authorList>
            <person name="Tully B.J."/>
            <person name="Wheat C.G."/>
            <person name="Glazer B.T."/>
            <person name="Huber J.A."/>
        </authorList>
    </citation>
    <scope>NUCLEOTIDE SEQUENCE [LARGE SCALE GENOMIC DNA]</scope>
</reference>
<sequence length="134" mass="14645">MTPFKIKLVPGQSIFDQVVFAATKAILGGALKPGEPFPSVRALAVDLKIHPNTAHKVVQHLIQERWLIASPGKGTTVATPPKARSGDRQRLLGQEVEQLVVEARRVGAKLDEVQESVATHWKSLERVKVVSNDN</sequence>
<protein>
    <submittedName>
        <fullName evidence="5">GntR family transcriptional regulator</fullName>
    </submittedName>
</protein>
<name>A0A2A4XJ53_9GAMM</name>
<evidence type="ECO:0000259" key="4">
    <source>
        <dbReference type="PROSITE" id="PS50949"/>
    </source>
</evidence>
<dbReference type="InterPro" id="IPR000524">
    <property type="entry name" value="Tscrpt_reg_HTH_GntR"/>
</dbReference>